<dbReference type="EMBL" id="CM008049">
    <property type="protein sequence ID" value="PAN23381.1"/>
    <property type="molecule type" value="Genomic_DNA"/>
</dbReference>
<feature type="compositionally biased region" description="Low complexity" evidence="2">
    <location>
        <begin position="58"/>
        <end position="69"/>
    </location>
</feature>
<feature type="coiled-coil region" evidence="1">
    <location>
        <begin position="791"/>
        <end position="818"/>
    </location>
</feature>
<feature type="region of interest" description="Disordered" evidence="2">
    <location>
        <begin position="1"/>
        <end position="78"/>
    </location>
</feature>
<keyword evidence="1" id="KW-0175">Coiled coil</keyword>
<name>A0A2S3HI35_9POAL</name>
<feature type="compositionally biased region" description="Basic and acidic residues" evidence="2">
    <location>
        <begin position="602"/>
        <end position="611"/>
    </location>
</feature>
<feature type="compositionally biased region" description="Gly residues" evidence="2">
    <location>
        <begin position="1"/>
        <end position="10"/>
    </location>
</feature>
<feature type="region of interest" description="Disordered" evidence="2">
    <location>
        <begin position="169"/>
        <end position="206"/>
    </location>
</feature>
<dbReference type="AlphaFoldDB" id="A0A2S3HI35"/>
<protein>
    <submittedName>
        <fullName evidence="3">Uncharacterized protein</fullName>
    </submittedName>
</protein>
<organism evidence="3">
    <name type="scientific">Panicum hallii</name>
    <dbReference type="NCBI Taxonomy" id="206008"/>
    <lineage>
        <taxon>Eukaryota</taxon>
        <taxon>Viridiplantae</taxon>
        <taxon>Streptophyta</taxon>
        <taxon>Embryophyta</taxon>
        <taxon>Tracheophyta</taxon>
        <taxon>Spermatophyta</taxon>
        <taxon>Magnoliopsida</taxon>
        <taxon>Liliopsida</taxon>
        <taxon>Poales</taxon>
        <taxon>Poaceae</taxon>
        <taxon>PACMAD clade</taxon>
        <taxon>Panicoideae</taxon>
        <taxon>Panicodae</taxon>
        <taxon>Paniceae</taxon>
        <taxon>Panicinae</taxon>
        <taxon>Panicum</taxon>
        <taxon>Panicum sect. Panicum</taxon>
    </lineage>
</organism>
<feature type="region of interest" description="Disordered" evidence="2">
    <location>
        <begin position="597"/>
        <end position="616"/>
    </location>
</feature>
<feature type="compositionally biased region" description="Polar residues" evidence="2">
    <location>
        <begin position="190"/>
        <end position="205"/>
    </location>
</feature>
<evidence type="ECO:0000256" key="1">
    <source>
        <dbReference type="SAM" id="Coils"/>
    </source>
</evidence>
<proteinExistence type="predicted"/>
<dbReference type="PANTHER" id="PTHR35707:SF1">
    <property type="entry name" value="SPC7 KINETOCHORE PROTEIN DOMAIN-CONTAINING PROTEIN"/>
    <property type="match status" value="1"/>
</dbReference>
<sequence length="1059" mass="117244">MDFGGSGGRGCVISSPGTEDDKLTRRRSRRVSFADTTAVHVFDRDEDFETPPEEREPGSASPSPSPARSSAEREDGDDIEEFHRPPVIFLPDIESSSPGSAVGSIASTDDDNFFGPVSTSFIQTGRPSDAGMSEDDNHDITMDSTMFSMHFRNIDPPDDCTTNSAASLMTPNMESKGPLKELTVSDPGRTLSNGRTDMSLLTGNPRSYDYGKLSPTLNSMMQKVKGGQQTESPKSGIADVTPDCVLTLPSYEEENREENLCIGNGISSDQLGSVNTIAEHISMSDEVSTRTYPIQVDNEIITDDHENSQNCNRDHMVVDPGVNNTVEPPAKLSPAHKSSVNNVDLQSHLLHQSLLKDQPSGSNCTTSASSMCNVDLEPHLLDQSPGTNNTTDASQLSNAAPAILLMDAEQLHQQNEVMDTETILHTPRTVGQQLQVLQGSISSLCSKRQKLFIGTPLSNSKVASEEACSLGSEFVEHGKRISALKNVLKTRLQESPAVCRLPLVEKNEPGHQANDMVRNTEDRDSTLSVSSNSVPQHQLKKTGESFILGTPPREGLNEATRVQDTSRRVLTLDSQPSHECNPLLDLDGVGRKRTATENGHAVQEHPEEITKAARSPRKSRKVLSCVSQSSLMIEEKQNCARDNGQLVNVDWNKVLCTISNATEQVLSASIIKLNLQQLDMLSDKLDEIHVARKYKRLSTAVRIKDCCDDKQKRIEEARSLHEKLFYAKAKLQINNMKLAKLQNKAQLYQDGIQECCFLKSKILGAEQMKDACLPAATSINASDRQEQLAILTEKRLELNNIQQKVEDLRSSLECFRNIEGDISCDSVMRHAEEQLKMRNQCHFIQRQAGLCELSDLVKRDNKRDLILNYHNLLFQRIILNISDKSSIFVNNSLNGTKIGQTFPNLDASVAFNFVFKAEENQRVCDLRSLHKTTMETSLLLGNLVDVLEEVKLAKMELLNLTSAAFVLESQTCELGLHLCFMSFKSSKKFAFIIDMTELNRSVYPSDPSELPIKICETQTTLAQPSVDETMASIRNLQPGRTVILRLCRMLSRLINSLPV</sequence>
<dbReference type="PANTHER" id="PTHR35707">
    <property type="entry name" value="OS06G0608100 PROTEIN"/>
    <property type="match status" value="1"/>
</dbReference>
<dbReference type="Proteomes" id="UP000243499">
    <property type="component" value="Chromosome 4"/>
</dbReference>
<accession>A0A2S3HI35</accession>
<gene>
    <name evidence="3" type="ORF">PAHAL_4G087500</name>
</gene>
<evidence type="ECO:0000313" key="3">
    <source>
        <dbReference type="EMBL" id="PAN23381.1"/>
    </source>
</evidence>
<reference evidence="3" key="1">
    <citation type="submission" date="2018-04" db="EMBL/GenBank/DDBJ databases">
        <title>WGS assembly of Panicum hallii.</title>
        <authorList>
            <person name="Lovell J."/>
            <person name="Jenkins J."/>
            <person name="Lowry D."/>
            <person name="Mamidi S."/>
            <person name="Sreedasyam A."/>
            <person name="Weng X."/>
            <person name="Barry K."/>
            <person name="Bonette J."/>
            <person name="Campitelli B."/>
            <person name="Daum C."/>
            <person name="Gordon S."/>
            <person name="Gould B."/>
            <person name="Lipzen A."/>
            <person name="Macqueen A."/>
            <person name="Palacio-Mejia J."/>
            <person name="Plott C."/>
            <person name="Shakirov E."/>
            <person name="Shu S."/>
            <person name="Yoshinaga Y."/>
            <person name="Zane M."/>
            <person name="Rokhsar D."/>
            <person name="Grimwood J."/>
            <person name="Schmutz J."/>
            <person name="Juenger T."/>
        </authorList>
    </citation>
    <scope>NUCLEOTIDE SEQUENCE [LARGE SCALE GENOMIC DNA]</scope>
    <source>
        <strain evidence="3">FIL2</strain>
    </source>
</reference>
<evidence type="ECO:0000256" key="2">
    <source>
        <dbReference type="SAM" id="MobiDB-lite"/>
    </source>
</evidence>
<dbReference type="Gramene" id="PAN23381">
    <property type="protein sequence ID" value="PAN23381"/>
    <property type="gene ID" value="PAHAL_4G087500"/>
</dbReference>